<evidence type="ECO:0000256" key="3">
    <source>
        <dbReference type="ARBA" id="ARBA00022679"/>
    </source>
</evidence>
<dbReference type="GO" id="GO:0071770">
    <property type="term" value="P:DIM/DIP cell wall layer assembly"/>
    <property type="evidence" value="ECO:0007669"/>
    <property type="project" value="TreeGrafter"/>
</dbReference>
<dbReference type="InterPro" id="IPR006162">
    <property type="entry name" value="Ppantetheine_attach_site"/>
</dbReference>
<dbReference type="GO" id="GO:0004312">
    <property type="term" value="F:fatty acid synthase activity"/>
    <property type="evidence" value="ECO:0007669"/>
    <property type="project" value="TreeGrafter"/>
</dbReference>
<dbReference type="STRING" id="764298.STRMA_0779"/>
<dbReference type="OrthoDB" id="9765680at2"/>
<name>G5JUF6_9STRE</name>
<dbReference type="PANTHER" id="PTHR43775">
    <property type="entry name" value="FATTY ACID SYNTHASE"/>
    <property type="match status" value="1"/>
</dbReference>
<dbReference type="PROSITE" id="PS00606">
    <property type="entry name" value="KS3_1"/>
    <property type="match status" value="1"/>
</dbReference>
<dbReference type="Proteomes" id="UP000003573">
    <property type="component" value="Unassembled WGS sequence"/>
</dbReference>
<dbReference type="PROSITE" id="PS50075">
    <property type="entry name" value="CARRIER"/>
    <property type="match status" value="1"/>
</dbReference>
<evidence type="ECO:0000259" key="4">
    <source>
        <dbReference type="PROSITE" id="PS50075"/>
    </source>
</evidence>
<dbReference type="Pfam" id="PF00109">
    <property type="entry name" value="ketoacyl-synt"/>
    <property type="match status" value="1"/>
</dbReference>
<dbReference type="EMBL" id="AEUW02000001">
    <property type="protein sequence ID" value="EHJ53369.1"/>
    <property type="molecule type" value="Genomic_DNA"/>
</dbReference>
<dbReference type="PROSITE" id="PS00012">
    <property type="entry name" value="PHOSPHOPANTETHEINE"/>
    <property type="match status" value="1"/>
</dbReference>
<dbReference type="GO" id="GO:0044550">
    <property type="term" value="P:secondary metabolite biosynthetic process"/>
    <property type="evidence" value="ECO:0007669"/>
    <property type="project" value="UniProtKB-ARBA"/>
</dbReference>
<dbReference type="CDD" id="cd00833">
    <property type="entry name" value="PKS"/>
    <property type="match status" value="1"/>
</dbReference>
<keyword evidence="3" id="KW-0808">Transferase</keyword>
<feature type="domain" description="Ketosynthase family 3 (KS3)" evidence="5">
    <location>
        <begin position="6"/>
        <end position="433"/>
    </location>
</feature>
<evidence type="ECO:0000256" key="2">
    <source>
        <dbReference type="ARBA" id="ARBA00022553"/>
    </source>
</evidence>
<dbReference type="Gene3D" id="3.30.70.3290">
    <property type="match status" value="1"/>
</dbReference>
<dbReference type="InterPro" id="IPR018201">
    <property type="entry name" value="Ketoacyl_synth_AS"/>
</dbReference>
<evidence type="ECO:0000259" key="5">
    <source>
        <dbReference type="PROSITE" id="PS52004"/>
    </source>
</evidence>
<evidence type="ECO:0000313" key="6">
    <source>
        <dbReference type="EMBL" id="EHJ53369.1"/>
    </source>
</evidence>
<dbReference type="Pfam" id="PF00550">
    <property type="entry name" value="PP-binding"/>
    <property type="match status" value="1"/>
</dbReference>
<gene>
    <name evidence="6" type="ORF">STRMA_0779</name>
</gene>
<dbReference type="SUPFAM" id="SSF53901">
    <property type="entry name" value="Thiolase-like"/>
    <property type="match status" value="1"/>
</dbReference>
<dbReference type="PROSITE" id="PS52004">
    <property type="entry name" value="KS3_2"/>
    <property type="match status" value="1"/>
</dbReference>
<reference evidence="6 7" key="1">
    <citation type="journal article" date="2014" name="Int. J. Syst. Evol. Microbiol.">
        <title>Phylogenomics and the dynamic genome evolution of the genus Streptococcus.</title>
        <authorList>
            <consortium name="The Broad Institute Genome Sequencing Platform"/>
            <person name="Richards V.P."/>
            <person name="Palmer S.R."/>
            <person name="Pavinski Bitar P.D."/>
            <person name="Qin X."/>
            <person name="Weinstock G.M."/>
            <person name="Highlander S.K."/>
            <person name="Town C.D."/>
            <person name="Burne R.A."/>
            <person name="Stanhope M.J."/>
        </authorList>
    </citation>
    <scope>NUCLEOTIDE SEQUENCE [LARGE SCALE GENOMIC DNA]</scope>
    <source>
        <strain evidence="6 7">NCTC 11558</strain>
    </source>
</reference>
<sequence length="813" mass="91489">MTNDISNAVAIVGIACKFPQSDNLKNYWENIKNGNECLTTLSQEELEQAGIDDTMIDNEDYIKRCSYLTDIDKFDADFFKISPKEATYMDPQQRILLEKAWEAMEDAGYNPDTIGQKVAVFASTSASNYFLQGLKSNPNFVEEAGGIEALLHGLDKDHIATKIAYKLNCTGPAITVQSACSSSMVNIIMACQNLLTYQCDLALAGGVTINVPQKTGYMYSKGSILSQDGHCRPFDDAASGTVFGSGVGCLVLKRLEDAIENNDQIYSVIKGFAINNDGNDKVGYTAPGISGQMEVIDDALQFSQIDVDSISYVEAHGTGTIMGDPIEVEAISQVYRRYTDKKQFCALGSIKANVGHLNVASGIAGVIKGALITKNRLIPPLVNLSQENSKIDFKNSPFYTNKESIKYIEKTPMRAAVSSFGIGGTNGHIILEEYGKHSHKSSSKKSMYCLSLSARDDEDLRHMCQNLADYISSHSKVNLADVERTLQCGRKHFNHRKVFLVKDSQDFLQAIKQFLKENQGYDSKLQPKVLLSPLEKIEPSELEKLCQDVPLFRERYNTIKTSLEKNFLGEIERKEADIFEALSIQTAIIKCLKELGVELEVRFSHCRETISETIAKYLGISVKEQEFDEQCRAVRSYYDFLNSVKNWWETGHELSWEKLVKMKEQNIISLPTYPFKRNSYWYASNRVEKRKVAETEKTGRFIQENQHKRPQLSTAYAAPETEFEKSLTRIWSDLLGISHLGTEDNFFELGGHSLMATQLIAAVKDEFFVELEVDDLFDYPTVSKLAELITERLENFIDLMDEQEINSLLRTEE</sequence>
<dbReference type="AlphaFoldDB" id="G5JUF6"/>
<dbReference type="InterPro" id="IPR009081">
    <property type="entry name" value="PP-bd_ACP"/>
</dbReference>
<dbReference type="InterPro" id="IPR020841">
    <property type="entry name" value="PKS_Beta-ketoAc_synthase_dom"/>
</dbReference>
<dbReference type="Pfam" id="PF22621">
    <property type="entry name" value="CurL-like_PKS_C"/>
    <property type="match status" value="1"/>
</dbReference>
<dbReference type="GO" id="GO:0006633">
    <property type="term" value="P:fatty acid biosynthetic process"/>
    <property type="evidence" value="ECO:0007669"/>
    <property type="project" value="InterPro"/>
</dbReference>
<dbReference type="SUPFAM" id="SSF47336">
    <property type="entry name" value="ACP-like"/>
    <property type="match status" value="1"/>
</dbReference>
<organism evidence="6 7">
    <name type="scientific">Streptococcus macacae NCTC 11558</name>
    <dbReference type="NCBI Taxonomy" id="764298"/>
    <lineage>
        <taxon>Bacteria</taxon>
        <taxon>Bacillati</taxon>
        <taxon>Bacillota</taxon>
        <taxon>Bacilli</taxon>
        <taxon>Lactobacillales</taxon>
        <taxon>Streptococcaceae</taxon>
        <taxon>Streptococcus</taxon>
    </lineage>
</organism>
<dbReference type="SMART" id="SM01294">
    <property type="entry name" value="PKS_PP_betabranch"/>
    <property type="match status" value="1"/>
</dbReference>
<protein>
    <submittedName>
        <fullName evidence="6">Beta-ketoacyl synthase, N-terminal domain protein</fullName>
    </submittedName>
</protein>
<dbReference type="GO" id="GO:0031177">
    <property type="term" value="F:phosphopantetheine binding"/>
    <property type="evidence" value="ECO:0007669"/>
    <property type="project" value="InterPro"/>
</dbReference>
<evidence type="ECO:0000256" key="1">
    <source>
        <dbReference type="ARBA" id="ARBA00022450"/>
    </source>
</evidence>
<keyword evidence="7" id="KW-1185">Reference proteome</keyword>
<dbReference type="InterPro" id="IPR050091">
    <property type="entry name" value="PKS_NRPS_Biosynth_Enz"/>
</dbReference>
<keyword evidence="2" id="KW-0597">Phosphoprotein</keyword>
<dbReference type="InterPro" id="IPR014030">
    <property type="entry name" value="Ketoacyl_synth_N"/>
</dbReference>
<dbReference type="SMART" id="SM00825">
    <property type="entry name" value="PKS_KS"/>
    <property type="match status" value="1"/>
</dbReference>
<dbReference type="GO" id="GO:0005737">
    <property type="term" value="C:cytoplasm"/>
    <property type="evidence" value="ECO:0007669"/>
    <property type="project" value="TreeGrafter"/>
</dbReference>
<dbReference type="Pfam" id="PF02801">
    <property type="entry name" value="Ketoacyl-synt_C"/>
    <property type="match status" value="1"/>
</dbReference>
<proteinExistence type="predicted"/>
<dbReference type="eggNOG" id="COG3321">
    <property type="taxonomic scope" value="Bacteria"/>
</dbReference>
<dbReference type="GO" id="GO:0004315">
    <property type="term" value="F:3-oxoacyl-[acyl-carrier-protein] synthase activity"/>
    <property type="evidence" value="ECO:0007669"/>
    <property type="project" value="InterPro"/>
</dbReference>
<dbReference type="PANTHER" id="PTHR43775:SF37">
    <property type="entry name" value="SI:DKEY-61P9.11"/>
    <property type="match status" value="1"/>
</dbReference>
<dbReference type="RefSeq" id="WP_003082435.1">
    <property type="nucleotide sequence ID" value="NZ_AEUW02000001.1"/>
</dbReference>
<keyword evidence="1" id="KW-0596">Phosphopantetheine</keyword>
<dbReference type="InterPro" id="IPR016039">
    <property type="entry name" value="Thiolase-like"/>
</dbReference>
<dbReference type="GO" id="GO:0005886">
    <property type="term" value="C:plasma membrane"/>
    <property type="evidence" value="ECO:0007669"/>
    <property type="project" value="TreeGrafter"/>
</dbReference>
<dbReference type="InterPro" id="IPR014031">
    <property type="entry name" value="Ketoacyl_synth_C"/>
</dbReference>
<dbReference type="FunFam" id="1.10.1200.10:FF:000016">
    <property type="entry name" value="Non-ribosomal peptide synthase"/>
    <property type="match status" value="1"/>
</dbReference>
<feature type="domain" description="Carrier" evidence="4">
    <location>
        <begin position="718"/>
        <end position="793"/>
    </location>
</feature>
<dbReference type="Gene3D" id="1.10.1240.100">
    <property type="match status" value="1"/>
</dbReference>
<dbReference type="SMART" id="SM00823">
    <property type="entry name" value="PKS_PP"/>
    <property type="match status" value="1"/>
</dbReference>
<dbReference type="Gene3D" id="3.40.47.10">
    <property type="match status" value="1"/>
</dbReference>
<evidence type="ECO:0000313" key="7">
    <source>
        <dbReference type="Proteomes" id="UP000003573"/>
    </source>
</evidence>
<dbReference type="InterPro" id="IPR036736">
    <property type="entry name" value="ACP-like_sf"/>
</dbReference>
<comment type="caution">
    <text evidence="6">The sequence shown here is derived from an EMBL/GenBank/DDBJ whole genome shotgun (WGS) entry which is preliminary data.</text>
</comment>
<accession>G5JUF6</accession>
<dbReference type="InterPro" id="IPR020806">
    <property type="entry name" value="PKS_PP-bd"/>
</dbReference>
<dbReference type="Gene3D" id="1.10.1200.10">
    <property type="entry name" value="ACP-like"/>
    <property type="match status" value="1"/>
</dbReference>